<keyword evidence="2" id="KW-1185">Reference proteome</keyword>
<gene>
    <name evidence="1" type="ORF">PP769_16215</name>
</gene>
<dbReference type="AlphaFoldDB" id="A0AA96JYF4"/>
<organism evidence="1 2">
    <name type="scientific">Candidatus Nitrospira allomarina</name>
    <dbReference type="NCBI Taxonomy" id="3020900"/>
    <lineage>
        <taxon>Bacteria</taxon>
        <taxon>Pseudomonadati</taxon>
        <taxon>Nitrospirota</taxon>
        <taxon>Nitrospiria</taxon>
        <taxon>Nitrospirales</taxon>
        <taxon>Nitrospiraceae</taxon>
        <taxon>Nitrospira</taxon>
    </lineage>
</organism>
<dbReference type="Proteomes" id="UP001302719">
    <property type="component" value="Chromosome"/>
</dbReference>
<dbReference type="RefSeq" id="WP_312642032.1">
    <property type="nucleotide sequence ID" value="NZ_CP116967.1"/>
</dbReference>
<evidence type="ECO:0000313" key="2">
    <source>
        <dbReference type="Proteomes" id="UP001302719"/>
    </source>
</evidence>
<dbReference type="EMBL" id="CP116967">
    <property type="protein sequence ID" value="WNM57494.1"/>
    <property type="molecule type" value="Genomic_DNA"/>
</dbReference>
<protein>
    <submittedName>
        <fullName evidence="1">Uncharacterized protein</fullName>
    </submittedName>
</protein>
<name>A0AA96JYF4_9BACT</name>
<proteinExistence type="predicted"/>
<sequence length="104" mass="11820">MRFYILRNQVVVPASSAKEFGEWVETADRVVSHTQVADIEVSTVFLGIDHQFFAGPPLLFETMVFGGDLDQTCRRCSTWDEAEAQHEEILSEVLNRVYGYHKPG</sequence>
<dbReference type="KEGG" id="nall:PP769_16215"/>
<accession>A0AA96JYF4</accession>
<evidence type="ECO:0000313" key="1">
    <source>
        <dbReference type="EMBL" id="WNM57494.1"/>
    </source>
</evidence>
<reference evidence="1 2" key="1">
    <citation type="submission" date="2023-01" db="EMBL/GenBank/DDBJ databases">
        <title>Cultivation and genomic characterization of new, ubiquitous marine nitrite-oxidizing bacteria from the Nitrospirales.</title>
        <authorList>
            <person name="Mueller A.J."/>
            <person name="Daebeler A."/>
            <person name="Herbold C.W."/>
            <person name="Kirkegaard R.H."/>
            <person name="Daims H."/>
        </authorList>
    </citation>
    <scope>NUCLEOTIDE SEQUENCE [LARGE SCALE GENOMIC DNA]</scope>
    <source>
        <strain evidence="1 2">VA</strain>
    </source>
</reference>